<keyword evidence="10" id="KW-1185">Reference proteome</keyword>
<feature type="binding site" evidence="7">
    <location>
        <position position="208"/>
    </location>
    <ligand>
        <name>Fe(2+)</name>
        <dbReference type="ChEBI" id="CHEBI:29033"/>
    </ligand>
</feature>
<dbReference type="GO" id="GO:0004325">
    <property type="term" value="F:ferrochelatase activity"/>
    <property type="evidence" value="ECO:0007669"/>
    <property type="project" value="UniProtKB-UniRule"/>
</dbReference>
<comment type="catalytic activity">
    <reaction evidence="6">
        <text>Fe-coproporphyrin III + 2 H(+) = coproporphyrin III + Fe(2+)</text>
        <dbReference type="Rhea" id="RHEA:49572"/>
        <dbReference type="ChEBI" id="CHEBI:15378"/>
        <dbReference type="ChEBI" id="CHEBI:29033"/>
        <dbReference type="ChEBI" id="CHEBI:68438"/>
        <dbReference type="ChEBI" id="CHEBI:131725"/>
        <dbReference type="EC" id="4.99.1.9"/>
    </reaction>
    <physiologicalReaction direction="right-to-left" evidence="6">
        <dbReference type="Rhea" id="RHEA:49574"/>
    </physiologicalReaction>
</comment>
<keyword evidence="3 7" id="KW-0350">Heme biosynthesis</keyword>
<dbReference type="AlphaFoldDB" id="A0A1C2G3T9"/>
<evidence type="ECO:0000256" key="3">
    <source>
        <dbReference type="ARBA" id="ARBA00023133"/>
    </source>
</evidence>
<evidence type="ECO:0000256" key="5">
    <source>
        <dbReference type="ARBA" id="ARBA00023244"/>
    </source>
</evidence>
<comment type="catalytic activity">
    <reaction evidence="7 8">
        <text>heme b + 2 H(+) = protoporphyrin IX + Fe(2+)</text>
        <dbReference type="Rhea" id="RHEA:22584"/>
        <dbReference type="ChEBI" id="CHEBI:15378"/>
        <dbReference type="ChEBI" id="CHEBI:29033"/>
        <dbReference type="ChEBI" id="CHEBI:57306"/>
        <dbReference type="ChEBI" id="CHEBI:60344"/>
        <dbReference type="EC" id="4.98.1.1"/>
    </reaction>
</comment>
<dbReference type="GO" id="GO:0046872">
    <property type="term" value="F:metal ion binding"/>
    <property type="evidence" value="ECO:0007669"/>
    <property type="project" value="UniProtKB-KW"/>
</dbReference>
<dbReference type="EC" id="4.98.1.1" evidence="7 8"/>
<evidence type="ECO:0000256" key="4">
    <source>
        <dbReference type="ARBA" id="ARBA00023239"/>
    </source>
</evidence>
<keyword evidence="4 7" id="KW-0456">Lyase</keyword>
<evidence type="ECO:0000313" key="10">
    <source>
        <dbReference type="Proteomes" id="UP000253250"/>
    </source>
</evidence>
<dbReference type="CDD" id="cd00419">
    <property type="entry name" value="Ferrochelatase_C"/>
    <property type="match status" value="1"/>
</dbReference>
<evidence type="ECO:0000256" key="6">
    <source>
        <dbReference type="ARBA" id="ARBA00024536"/>
    </source>
</evidence>
<name>A0A1C2G3T9_9GAMM</name>
<protein>
    <recommendedName>
        <fullName evidence="7 8">Ferrochelatase</fullName>
        <ecNumber evidence="7 8">4.98.1.1</ecNumber>
    </recommendedName>
    <alternativeName>
        <fullName evidence="7">Heme synthase</fullName>
    </alternativeName>
    <alternativeName>
        <fullName evidence="7">Protoheme ferro-lyase</fullName>
    </alternativeName>
</protein>
<organism evidence="9 10">
    <name type="scientific">Acidiferrobacter thiooxydans</name>
    <dbReference type="NCBI Taxonomy" id="163359"/>
    <lineage>
        <taxon>Bacteria</taxon>
        <taxon>Pseudomonadati</taxon>
        <taxon>Pseudomonadota</taxon>
        <taxon>Gammaproteobacteria</taxon>
        <taxon>Acidiferrobacterales</taxon>
        <taxon>Acidiferrobacteraceae</taxon>
        <taxon>Acidiferrobacter</taxon>
    </lineage>
</organism>
<dbReference type="PANTHER" id="PTHR11108">
    <property type="entry name" value="FERROCHELATASE"/>
    <property type="match status" value="1"/>
</dbReference>
<accession>A0A1C2G3T9</accession>
<dbReference type="InterPro" id="IPR019772">
    <property type="entry name" value="Ferrochelatase_AS"/>
</dbReference>
<sequence length="336" mass="37603">MKRASGQYNAAMTSPRTAVVLCNLGGPDSLEAVEPFLRNLFSDPDIFQFPAAAFTQGLFARLVAWRRREEASRGYAALGGASPIGANTQDQAWALEQALADLKARVFVCMRYWHPLTGEVVAALKAGGFARVVLLPLYPQYSLTTSGSARNEFLRACARLHYSPDVRFIDSWYEEPDYLDGIAAAIGREAQRFSVPDPARISLLLSAHGVPQRLIRQGDPYQRGIEETARLVRARLAWPRVTLCYQSRVGPLEWLRPYVDDVIREQGREGVDQILVYPIAFVSDHIETLYELGMTYARLAREAGVREYHVVPALNADPALIRALSRLVRTALREER</sequence>
<comment type="function">
    <text evidence="7 8">Catalyzes the ferrous insertion into protoporphyrin IX.</text>
</comment>
<dbReference type="CDD" id="cd03411">
    <property type="entry name" value="Ferrochelatase_N"/>
    <property type="match status" value="1"/>
</dbReference>
<feature type="binding site" evidence="7">
    <location>
        <position position="287"/>
    </location>
    <ligand>
        <name>Fe(2+)</name>
        <dbReference type="ChEBI" id="CHEBI:29033"/>
    </ligand>
</feature>
<keyword evidence="7" id="KW-0479">Metal-binding</keyword>
<evidence type="ECO:0000256" key="1">
    <source>
        <dbReference type="ARBA" id="ARBA00007718"/>
    </source>
</evidence>
<comment type="caution">
    <text evidence="9">The sequence shown here is derived from an EMBL/GenBank/DDBJ whole genome shotgun (WGS) entry which is preliminary data.</text>
</comment>
<comment type="similarity">
    <text evidence="1 7 8">Belongs to the ferrochelatase family.</text>
</comment>
<comment type="subcellular location">
    <subcellularLocation>
        <location evidence="7 8">Cytoplasm</location>
    </subcellularLocation>
</comment>
<evidence type="ECO:0000256" key="8">
    <source>
        <dbReference type="RuleBase" id="RU000607"/>
    </source>
</evidence>
<dbReference type="SUPFAM" id="SSF53800">
    <property type="entry name" value="Chelatase"/>
    <property type="match status" value="1"/>
</dbReference>
<dbReference type="Gene3D" id="3.40.50.1400">
    <property type="match status" value="2"/>
</dbReference>
<evidence type="ECO:0000313" key="9">
    <source>
        <dbReference type="EMBL" id="RCN58328.1"/>
    </source>
</evidence>
<dbReference type="NCBIfam" id="TIGR00109">
    <property type="entry name" value="hemH"/>
    <property type="match status" value="1"/>
</dbReference>
<evidence type="ECO:0000256" key="2">
    <source>
        <dbReference type="ARBA" id="ARBA00023004"/>
    </source>
</evidence>
<dbReference type="HAMAP" id="MF_00323">
    <property type="entry name" value="Ferrochelatase"/>
    <property type="match status" value="1"/>
</dbReference>
<dbReference type="STRING" id="163359.A9R16_08175"/>
<dbReference type="InterPro" id="IPR033659">
    <property type="entry name" value="Ferrochelatase_N"/>
</dbReference>
<dbReference type="EMBL" id="PSYR01000001">
    <property type="protein sequence ID" value="RCN58328.1"/>
    <property type="molecule type" value="Genomic_DNA"/>
</dbReference>
<comment type="pathway">
    <text evidence="7 8">Porphyrin-containing compound metabolism; protoheme biosynthesis; protoheme from protoporphyrin-IX: step 1/1.</text>
</comment>
<dbReference type="Pfam" id="PF00762">
    <property type="entry name" value="Ferrochelatase"/>
    <property type="match status" value="1"/>
</dbReference>
<keyword evidence="2 7" id="KW-0408">Iron</keyword>
<dbReference type="PROSITE" id="PS00534">
    <property type="entry name" value="FERROCHELATASE"/>
    <property type="match status" value="1"/>
</dbReference>
<reference evidence="9 10" key="1">
    <citation type="submission" date="2018-02" db="EMBL/GenBank/DDBJ databases">
        <title>Insights into the biology of acidophilic members of the Acidiferrobacteraceae family derived from comparative genomic analyses.</title>
        <authorList>
            <person name="Issotta F."/>
            <person name="Thyssen C."/>
            <person name="Mena C."/>
            <person name="Moya A."/>
            <person name="Bellenberg S."/>
            <person name="Sproer C."/>
            <person name="Covarrubias P.C."/>
            <person name="Sand W."/>
            <person name="Quatrini R."/>
            <person name="Vera M."/>
        </authorList>
    </citation>
    <scope>NUCLEOTIDE SEQUENCE [LARGE SCALE GENOMIC DNA]</scope>
    <source>
        <strain evidence="10">m-1</strain>
    </source>
</reference>
<evidence type="ECO:0000256" key="7">
    <source>
        <dbReference type="HAMAP-Rule" id="MF_00323"/>
    </source>
</evidence>
<dbReference type="UniPathway" id="UPA00252">
    <property type="reaction ID" value="UER00325"/>
</dbReference>
<dbReference type="InterPro" id="IPR001015">
    <property type="entry name" value="Ferrochelatase"/>
</dbReference>
<proteinExistence type="inferred from homology"/>
<dbReference type="GO" id="GO:0005737">
    <property type="term" value="C:cytoplasm"/>
    <property type="evidence" value="ECO:0007669"/>
    <property type="project" value="UniProtKB-SubCell"/>
</dbReference>
<dbReference type="PANTHER" id="PTHR11108:SF1">
    <property type="entry name" value="FERROCHELATASE, MITOCHONDRIAL"/>
    <property type="match status" value="1"/>
</dbReference>
<keyword evidence="5 7" id="KW-0627">Porphyrin biosynthesis</keyword>
<keyword evidence="7 8" id="KW-0963">Cytoplasm</keyword>
<dbReference type="InterPro" id="IPR033644">
    <property type="entry name" value="Ferrochelatase_C"/>
</dbReference>
<dbReference type="Proteomes" id="UP000253250">
    <property type="component" value="Unassembled WGS sequence"/>
</dbReference>
<gene>
    <name evidence="7 9" type="primary">hemH</name>
    <name evidence="9" type="ORF">C4900_00570</name>
</gene>
<dbReference type="GO" id="GO:0006783">
    <property type="term" value="P:heme biosynthetic process"/>
    <property type="evidence" value="ECO:0007669"/>
    <property type="project" value="UniProtKB-UniRule"/>
</dbReference>